<dbReference type="InterPro" id="IPR024079">
    <property type="entry name" value="MetalloPept_cat_dom_sf"/>
</dbReference>
<evidence type="ECO:0000256" key="2">
    <source>
        <dbReference type="ARBA" id="ARBA00022723"/>
    </source>
</evidence>
<name>A0A402DRD1_9CELL</name>
<feature type="compositionally biased region" description="Low complexity" evidence="5">
    <location>
        <begin position="38"/>
        <end position="51"/>
    </location>
</feature>
<evidence type="ECO:0000256" key="6">
    <source>
        <dbReference type="SAM" id="Phobius"/>
    </source>
</evidence>
<dbReference type="SUPFAM" id="SSF55486">
    <property type="entry name" value="Metalloproteases ('zincins'), catalytic domain"/>
    <property type="match status" value="1"/>
</dbReference>
<keyword evidence="6" id="KW-1133">Transmembrane helix</keyword>
<keyword evidence="6" id="KW-0812">Transmembrane</keyword>
<organism evidence="8 9">
    <name type="scientific">Cellulomonas biazotea</name>
    <dbReference type="NCBI Taxonomy" id="1709"/>
    <lineage>
        <taxon>Bacteria</taxon>
        <taxon>Bacillati</taxon>
        <taxon>Actinomycetota</taxon>
        <taxon>Actinomycetes</taxon>
        <taxon>Micrococcales</taxon>
        <taxon>Cellulomonadaceae</taxon>
        <taxon>Cellulomonas</taxon>
    </lineage>
</organism>
<dbReference type="EMBL" id="BIMR01000119">
    <property type="protein sequence ID" value="GCE76677.1"/>
    <property type="molecule type" value="Genomic_DNA"/>
</dbReference>
<dbReference type="PRINTS" id="PR00138">
    <property type="entry name" value="MATRIXIN"/>
</dbReference>
<evidence type="ECO:0000256" key="3">
    <source>
        <dbReference type="ARBA" id="ARBA00022801"/>
    </source>
</evidence>
<feature type="domain" description="Peptidase M10 metallopeptidase" evidence="7">
    <location>
        <begin position="258"/>
        <end position="311"/>
    </location>
</feature>
<reference evidence="8 9" key="1">
    <citation type="submission" date="2019-01" db="EMBL/GenBank/DDBJ databases">
        <title>Draft genome sequence of Cellulomonas takizawaensis strain TKZ-21.</title>
        <authorList>
            <person name="Yamamura H."/>
            <person name="Hayashi T."/>
            <person name="Hamada M."/>
            <person name="Serisawa Y."/>
            <person name="Matsuyama K."/>
            <person name="Nakagawa Y."/>
            <person name="Otoguro M."/>
            <person name="Yanagida F."/>
            <person name="Hayakawa M."/>
        </authorList>
    </citation>
    <scope>NUCLEOTIDE SEQUENCE [LARGE SCALE GENOMIC DNA]</scope>
    <source>
        <strain evidence="8 9">NBRC12680</strain>
    </source>
</reference>
<sequence length="337" mass="34244">MTGRDTGPARPAVWLPASTAPTPGTPDVPANPAPDATWSGGPVPSGGPAPSGVPAWVGSAVGTTPPAGLAPQDVVRFAPPRRDARRPAFTTGLLVAALLVSGAAWWVNDEVARLAPPAGLEETGAPLGAPPPESALDTGEHAFSALQPDGVGPVTYSPCRPLHYVVRPDGAPPEGELLIRTAIERVAHATGLQFVDDGATTEGPSPDREAFQPDLYGRRWAPVLFTWSNETETPGLAGDVAGTGGSASVTVDGRSVYVTGEVTLDTAEITELVASPNGTAVAIGVVTHELAHVVGLGHVDDPTQLMYPSTNLAVTAFAAGDRAGLAELGRGECAPDV</sequence>
<keyword evidence="9" id="KW-1185">Reference proteome</keyword>
<evidence type="ECO:0000256" key="1">
    <source>
        <dbReference type="ARBA" id="ARBA00022670"/>
    </source>
</evidence>
<evidence type="ECO:0000256" key="5">
    <source>
        <dbReference type="SAM" id="MobiDB-lite"/>
    </source>
</evidence>
<comment type="caution">
    <text evidence="8">The sequence shown here is derived from an EMBL/GenBank/DDBJ whole genome shotgun (WGS) entry which is preliminary data.</text>
</comment>
<feature type="compositionally biased region" description="Pro residues" evidence="5">
    <location>
        <begin position="23"/>
        <end position="32"/>
    </location>
</feature>
<keyword evidence="3" id="KW-0378">Hydrolase</keyword>
<dbReference type="OrthoDB" id="4297752at2"/>
<keyword evidence="2" id="KW-0479">Metal-binding</keyword>
<evidence type="ECO:0000313" key="8">
    <source>
        <dbReference type="EMBL" id="GCE76677.1"/>
    </source>
</evidence>
<feature type="transmembrane region" description="Helical" evidence="6">
    <location>
        <begin position="88"/>
        <end position="107"/>
    </location>
</feature>
<dbReference type="GO" id="GO:0006508">
    <property type="term" value="P:proteolysis"/>
    <property type="evidence" value="ECO:0007669"/>
    <property type="project" value="UniProtKB-KW"/>
</dbReference>
<dbReference type="GO" id="GO:0004222">
    <property type="term" value="F:metalloendopeptidase activity"/>
    <property type="evidence" value="ECO:0007669"/>
    <property type="project" value="InterPro"/>
</dbReference>
<dbReference type="RefSeq" id="WP_130781275.1">
    <property type="nucleotide sequence ID" value="NZ_BIMR01000119.1"/>
</dbReference>
<keyword evidence="6" id="KW-0472">Membrane</keyword>
<evidence type="ECO:0000256" key="4">
    <source>
        <dbReference type="ARBA" id="ARBA00022833"/>
    </source>
</evidence>
<dbReference type="GO" id="GO:0008270">
    <property type="term" value="F:zinc ion binding"/>
    <property type="evidence" value="ECO:0007669"/>
    <property type="project" value="InterPro"/>
</dbReference>
<dbReference type="Proteomes" id="UP000289954">
    <property type="component" value="Unassembled WGS sequence"/>
</dbReference>
<dbReference type="AlphaFoldDB" id="A0A402DRD1"/>
<dbReference type="Gene3D" id="3.40.390.10">
    <property type="entry name" value="Collagenase (Catalytic Domain)"/>
    <property type="match status" value="1"/>
</dbReference>
<evidence type="ECO:0000313" key="9">
    <source>
        <dbReference type="Proteomes" id="UP000289954"/>
    </source>
</evidence>
<dbReference type="Pfam" id="PF00413">
    <property type="entry name" value="Peptidase_M10"/>
    <property type="match status" value="1"/>
</dbReference>
<feature type="region of interest" description="Disordered" evidence="5">
    <location>
        <begin position="1"/>
        <end position="51"/>
    </location>
</feature>
<dbReference type="InterPro" id="IPR001818">
    <property type="entry name" value="Pept_M10_metallopeptidase"/>
</dbReference>
<proteinExistence type="predicted"/>
<keyword evidence="4" id="KW-0862">Zinc</keyword>
<keyword evidence="1" id="KW-0645">Protease</keyword>
<dbReference type="InterPro" id="IPR021190">
    <property type="entry name" value="Pept_M10A"/>
</dbReference>
<accession>A0A402DRD1</accession>
<gene>
    <name evidence="8" type="ORF">CBZ_17330</name>
</gene>
<evidence type="ECO:0000259" key="7">
    <source>
        <dbReference type="Pfam" id="PF00413"/>
    </source>
</evidence>
<dbReference type="GO" id="GO:0031012">
    <property type="term" value="C:extracellular matrix"/>
    <property type="evidence" value="ECO:0007669"/>
    <property type="project" value="InterPro"/>
</dbReference>
<protein>
    <recommendedName>
        <fullName evidence="7">Peptidase M10 metallopeptidase domain-containing protein</fullName>
    </recommendedName>
</protein>